<dbReference type="RefSeq" id="WP_024894747.1">
    <property type="nucleotide sequence ID" value="NZ_JABBDV010000136.1"/>
</dbReference>
<evidence type="ECO:0000313" key="4">
    <source>
        <dbReference type="Proteomes" id="UP000095008"/>
    </source>
</evidence>
<comment type="caution">
    <text evidence="2">The sequence shown here is derived from an EMBL/GenBank/DDBJ whole genome shotgun (WGS) entry which is preliminary data.</text>
</comment>
<dbReference type="OrthoDB" id="5295292at2"/>
<gene>
    <name evidence="1" type="ORF">A6M23_10740</name>
    <name evidence="2" type="ORF">A6P07_07105</name>
</gene>
<dbReference type="STRING" id="930.GCA_002079865_02779"/>
<dbReference type="Proteomes" id="UP000095008">
    <property type="component" value="Unassembled WGS sequence"/>
</dbReference>
<proteinExistence type="predicted"/>
<dbReference type="SUPFAM" id="SSF49777">
    <property type="entry name" value="PEBP-like"/>
    <property type="match status" value="1"/>
</dbReference>
<evidence type="ECO:0000313" key="2">
    <source>
        <dbReference type="EMBL" id="OCX73890.1"/>
    </source>
</evidence>
<dbReference type="eggNOG" id="COG0272">
    <property type="taxonomic scope" value="Bacteria"/>
</dbReference>
<protein>
    <submittedName>
        <fullName evidence="2">Phospholipid-binding protein</fullName>
    </submittedName>
</protein>
<dbReference type="InterPro" id="IPR005247">
    <property type="entry name" value="YbhB_YbcL/LppC-like"/>
</dbReference>
<sequence>MAIPMRVFSTGIDSDDWIPRRFTQQGDGATPPIFWQHVPEGTKSLILLMEHREADSEHRIHWLLYDIPPSIEGIHEGGPLPEGILSGRNSFGFMGYKPPEGAASHQLQHYDFLLMATDKASLGLPEGADWEMVKAKLRTPGRKADQLDIPPATDRRAREFYNLWHILDHAEFSGHFALDRDEPVKSSP</sequence>
<dbReference type="PANTHER" id="PTHR30289:SF1">
    <property type="entry name" value="PEBP (PHOSPHATIDYLETHANOLAMINE-BINDING PROTEIN) FAMILY PROTEIN"/>
    <property type="match status" value="1"/>
</dbReference>
<name>A0A1C2ID38_ACITH</name>
<reference evidence="2 3" key="1">
    <citation type="journal article" date="2016" name="Int. J. Mol. Sci.">
        <title>Comparative genomics of the extreme acidophile Acidithiobacillus thiooxidans reveals intraspecific divergence and niche adaptation.</title>
        <authorList>
            <person name="Zhang X."/>
            <person name="Feng X."/>
            <person name="Tao J."/>
            <person name="Ma L."/>
            <person name="Xiao Y."/>
            <person name="Liang Y."/>
            <person name="Liu X."/>
            <person name="Yin H."/>
        </authorList>
    </citation>
    <scope>NUCLEOTIDE SEQUENCE [LARGE SCALE GENOMIC DNA]</scope>
    <source>
        <strain evidence="2 3">A02</strain>
        <strain evidence="1">DXS-W</strain>
    </source>
</reference>
<keyword evidence="4" id="KW-1185">Reference proteome</keyword>
<dbReference type="Pfam" id="PF01161">
    <property type="entry name" value="PBP"/>
    <property type="match status" value="1"/>
</dbReference>
<evidence type="ECO:0000313" key="1">
    <source>
        <dbReference type="EMBL" id="OCX71953.1"/>
    </source>
</evidence>
<dbReference type="Gene3D" id="3.90.280.10">
    <property type="entry name" value="PEBP-like"/>
    <property type="match status" value="1"/>
</dbReference>
<dbReference type="eggNOG" id="COG1881">
    <property type="taxonomic scope" value="Bacteria"/>
</dbReference>
<dbReference type="EMBL" id="LWSA01000090">
    <property type="protein sequence ID" value="OCX73890.1"/>
    <property type="molecule type" value="Genomic_DNA"/>
</dbReference>
<dbReference type="InterPro" id="IPR036610">
    <property type="entry name" value="PEBP-like_sf"/>
</dbReference>
<dbReference type="Proteomes" id="UP000094893">
    <property type="component" value="Unassembled WGS sequence"/>
</dbReference>
<accession>A0A1C2ID38</accession>
<dbReference type="EMBL" id="LWRY01000120">
    <property type="protein sequence ID" value="OCX71953.1"/>
    <property type="molecule type" value="Genomic_DNA"/>
</dbReference>
<dbReference type="CDD" id="cd00865">
    <property type="entry name" value="PEBP_bact_arch"/>
    <property type="match status" value="1"/>
</dbReference>
<dbReference type="PANTHER" id="PTHR30289">
    <property type="entry name" value="UNCHARACTERIZED PROTEIN YBCL-RELATED"/>
    <property type="match status" value="1"/>
</dbReference>
<dbReference type="AlphaFoldDB" id="A0A1C2ID38"/>
<organism evidence="2 3">
    <name type="scientific">Acidithiobacillus thiooxidans</name>
    <name type="common">Thiobacillus thiooxidans</name>
    <dbReference type="NCBI Taxonomy" id="930"/>
    <lineage>
        <taxon>Bacteria</taxon>
        <taxon>Pseudomonadati</taxon>
        <taxon>Pseudomonadota</taxon>
        <taxon>Acidithiobacillia</taxon>
        <taxon>Acidithiobacillales</taxon>
        <taxon>Acidithiobacillaceae</taxon>
        <taxon>Acidithiobacillus</taxon>
    </lineage>
</organism>
<evidence type="ECO:0000313" key="3">
    <source>
        <dbReference type="Proteomes" id="UP000094893"/>
    </source>
</evidence>
<dbReference type="InterPro" id="IPR008914">
    <property type="entry name" value="PEBP"/>
</dbReference>